<sequence length="248" mass="26443">MKYIAKRAAKNISSELNQMMVPTLVRFGRLTDGCACPVSTVVAVATTDIMSVAYPALTPGGAVRCVRTVGRGPALRRTAHRIVVITGADGRSGGVRSAHRFMPREPRRRRCHGGTMQATATVLVYSDDANIREQVRLAAGRRPAADVPPVEFLECATLPAVLKALDGGGIDVCVLDGETAPVGGMGVCRQIKDEIFHCPPVLLLIGRPQDAWLATWSRAEAAVTLPVDPVEFADALAALLRQRLAVEA</sequence>
<comment type="caution">
    <text evidence="3">The sequence shown here is derived from an EMBL/GenBank/DDBJ whole genome shotgun (WGS) entry which is preliminary data.</text>
</comment>
<name>A0ABQ2SMV4_STRBA</name>
<dbReference type="Gene3D" id="3.40.50.2300">
    <property type="match status" value="1"/>
</dbReference>
<keyword evidence="4" id="KW-1185">Reference proteome</keyword>
<feature type="domain" description="Response regulatory" evidence="2">
    <location>
        <begin position="121"/>
        <end position="240"/>
    </location>
</feature>
<accession>A0ABQ2SMV4</accession>
<dbReference type="Proteomes" id="UP000659767">
    <property type="component" value="Unassembled WGS sequence"/>
</dbReference>
<evidence type="ECO:0000256" key="1">
    <source>
        <dbReference type="PROSITE-ProRule" id="PRU00169"/>
    </source>
</evidence>
<protein>
    <recommendedName>
        <fullName evidence="2">Response regulatory domain-containing protein</fullName>
    </recommendedName>
</protein>
<dbReference type="InterPro" id="IPR011006">
    <property type="entry name" value="CheY-like_superfamily"/>
</dbReference>
<evidence type="ECO:0000313" key="3">
    <source>
        <dbReference type="EMBL" id="GGS34680.1"/>
    </source>
</evidence>
<reference evidence="4" key="1">
    <citation type="journal article" date="2019" name="Int. J. Syst. Evol. Microbiol.">
        <title>The Global Catalogue of Microorganisms (GCM) 10K type strain sequencing project: providing services to taxonomists for standard genome sequencing and annotation.</title>
        <authorList>
            <consortium name="The Broad Institute Genomics Platform"/>
            <consortium name="The Broad Institute Genome Sequencing Center for Infectious Disease"/>
            <person name="Wu L."/>
            <person name="Ma J."/>
        </authorList>
    </citation>
    <scope>NUCLEOTIDE SEQUENCE [LARGE SCALE GENOMIC DNA]</scope>
    <source>
        <strain evidence="4">JCM 4350</strain>
    </source>
</reference>
<keyword evidence="1" id="KW-0597">Phosphoprotein</keyword>
<proteinExistence type="predicted"/>
<gene>
    <name evidence="3" type="ORF">GCM10010253_05300</name>
</gene>
<evidence type="ECO:0000259" key="2">
    <source>
        <dbReference type="PROSITE" id="PS50110"/>
    </source>
</evidence>
<dbReference type="SMART" id="SM00448">
    <property type="entry name" value="REC"/>
    <property type="match status" value="1"/>
</dbReference>
<evidence type="ECO:0000313" key="4">
    <source>
        <dbReference type="Proteomes" id="UP000659767"/>
    </source>
</evidence>
<feature type="modified residue" description="4-aspartylphosphate" evidence="1">
    <location>
        <position position="176"/>
    </location>
</feature>
<dbReference type="EMBL" id="BMSZ01000001">
    <property type="protein sequence ID" value="GGS34680.1"/>
    <property type="molecule type" value="Genomic_DNA"/>
</dbReference>
<dbReference type="SUPFAM" id="SSF52172">
    <property type="entry name" value="CheY-like"/>
    <property type="match status" value="1"/>
</dbReference>
<dbReference type="PROSITE" id="PS50110">
    <property type="entry name" value="RESPONSE_REGULATORY"/>
    <property type="match status" value="1"/>
</dbReference>
<dbReference type="InterPro" id="IPR001789">
    <property type="entry name" value="Sig_transdc_resp-reg_receiver"/>
</dbReference>
<organism evidence="3 4">
    <name type="scientific">Streptomyces badius</name>
    <dbReference type="NCBI Taxonomy" id="1941"/>
    <lineage>
        <taxon>Bacteria</taxon>
        <taxon>Bacillati</taxon>
        <taxon>Actinomycetota</taxon>
        <taxon>Actinomycetes</taxon>
        <taxon>Kitasatosporales</taxon>
        <taxon>Streptomycetaceae</taxon>
        <taxon>Streptomyces</taxon>
    </lineage>
</organism>